<sequence length="160" mass="15744">MSPTRGASARAVIVAMVGAVAMLALSACASPFGQACTAIGWINSLDVRLDGTADAVAGVAWVELCDDSGCSKTAEQVRAMQTATPGAALPLYQASASGAASWNVSVGMSRPAQVTVTAYAADATVLGATAATPEWARVGGSEQCGGPGAAAPIMVQVAAE</sequence>
<evidence type="ECO:0008006" key="4">
    <source>
        <dbReference type="Google" id="ProtNLM"/>
    </source>
</evidence>
<reference evidence="2 3" key="1">
    <citation type="journal article" date="2019" name="Microorganisms">
        <title>Systematic Affiliation and Genome Analysis of Subtercola vilae DB165(T) with Particular Emphasis on Cold Adaptation of an Isolate from a High-Altitude Cold Volcano Lake.</title>
        <authorList>
            <person name="Villalobos A.S."/>
            <person name="Wiese J."/>
            <person name="Imhoff J.F."/>
            <person name="Dorador C."/>
            <person name="Keller A."/>
            <person name="Hentschel U."/>
        </authorList>
    </citation>
    <scope>NUCLEOTIDE SEQUENCE [LARGE SCALE GENOMIC DNA]</scope>
    <source>
        <strain evidence="2 3">DB165</strain>
    </source>
</reference>
<dbReference type="RefSeq" id="WP_136643487.1">
    <property type="nucleotide sequence ID" value="NZ_QYRT01000048.1"/>
</dbReference>
<dbReference type="EMBL" id="QYRT01000048">
    <property type="protein sequence ID" value="TIH30825.1"/>
    <property type="molecule type" value="Genomic_DNA"/>
</dbReference>
<dbReference type="AlphaFoldDB" id="A0A4T2BHL1"/>
<keyword evidence="1" id="KW-0732">Signal</keyword>
<dbReference type="Proteomes" id="UP000306192">
    <property type="component" value="Unassembled WGS sequence"/>
</dbReference>
<dbReference type="OrthoDB" id="5147046at2"/>
<feature type="signal peptide" evidence="1">
    <location>
        <begin position="1"/>
        <end position="29"/>
    </location>
</feature>
<protein>
    <recommendedName>
        <fullName evidence="4">DUF2690 domain-containing protein</fullName>
    </recommendedName>
</protein>
<accession>A0A4T2BHL1</accession>
<evidence type="ECO:0000313" key="3">
    <source>
        <dbReference type="Proteomes" id="UP000306192"/>
    </source>
</evidence>
<organism evidence="2 3">
    <name type="scientific">Subtercola vilae</name>
    <dbReference type="NCBI Taxonomy" id="2056433"/>
    <lineage>
        <taxon>Bacteria</taxon>
        <taxon>Bacillati</taxon>
        <taxon>Actinomycetota</taxon>
        <taxon>Actinomycetes</taxon>
        <taxon>Micrococcales</taxon>
        <taxon>Microbacteriaceae</taxon>
        <taxon>Subtercola</taxon>
    </lineage>
</organism>
<name>A0A4T2BHL1_9MICO</name>
<proteinExistence type="predicted"/>
<keyword evidence="3" id="KW-1185">Reference proteome</keyword>
<evidence type="ECO:0000256" key="1">
    <source>
        <dbReference type="SAM" id="SignalP"/>
    </source>
</evidence>
<evidence type="ECO:0000313" key="2">
    <source>
        <dbReference type="EMBL" id="TIH30825.1"/>
    </source>
</evidence>
<comment type="caution">
    <text evidence="2">The sequence shown here is derived from an EMBL/GenBank/DDBJ whole genome shotgun (WGS) entry which is preliminary data.</text>
</comment>
<dbReference type="PROSITE" id="PS51257">
    <property type="entry name" value="PROKAR_LIPOPROTEIN"/>
    <property type="match status" value="1"/>
</dbReference>
<feature type="chain" id="PRO_5020419671" description="DUF2690 domain-containing protein" evidence="1">
    <location>
        <begin position="30"/>
        <end position="160"/>
    </location>
</feature>
<gene>
    <name evidence="2" type="ORF">D4765_16900</name>
</gene>